<evidence type="ECO:0000313" key="2">
    <source>
        <dbReference type="Proteomes" id="UP000036867"/>
    </source>
</evidence>
<dbReference type="GeneID" id="301137737"/>
<dbReference type="OrthoDB" id="1822642at2"/>
<dbReference type="Proteomes" id="UP000036867">
    <property type="component" value="Unassembled WGS sequence"/>
</dbReference>
<protein>
    <submittedName>
        <fullName evidence="1">Uncharacterized protein</fullName>
    </submittedName>
</protein>
<proteinExistence type="predicted"/>
<reference evidence="2" key="1">
    <citation type="submission" date="2015-08" db="EMBL/GenBank/DDBJ databases">
        <title>Fjat-10028 dsm 16317.</title>
        <authorList>
            <person name="Liu B."/>
            <person name="Wang J."/>
            <person name="Zhu Y."/>
            <person name="Liu G."/>
            <person name="Chen Q."/>
            <person name="Chen Z."/>
            <person name="Lan J."/>
            <person name="Che J."/>
            <person name="Ge C."/>
            <person name="Shi H."/>
            <person name="Pan Z."/>
            <person name="Liu X."/>
        </authorList>
    </citation>
    <scope>NUCLEOTIDE SEQUENCE [LARGE SCALE GENOMIC DNA]</scope>
    <source>
        <strain evidence="2">DSM 16317</strain>
    </source>
</reference>
<organism evidence="1 2">
    <name type="scientific">Viridibacillus arvi</name>
    <dbReference type="NCBI Taxonomy" id="263475"/>
    <lineage>
        <taxon>Bacteria</taxon>
        <taxon>Bacillati</taxon>
        <taxon>Bacillota</taxon>
        <taxon>Bacilli</taxon>
        <taxon>Bacillales</taxon>
        <taxon>Caryophanaceae</taxon>
        <taxon>Viridibacillus</taxon>
    </lineage>
</organism>
<evidence type="ECO:0000313" key="1">
    <source>
        <dbReference type="EMBL" id="KOO49948.1"/>
    </source>
</evidence>
<accession>A0A0M0LGZ3</accession>
<dbReference type="AlphaFoldDB" id="A0A0M0LGZ3"/>
<keyword evidence="2" id="KW-1185">Reference proteome</keyword>
<dbReference type="RefSeq" id="WP_053418126.1">
    <property type="nucleotide sequence ID" value="NZ_LILB01000005.1"/>
</dbReference>
<gene>
    <name evidence="1" type="ORF">AMD00_16725</name>
</gene>
<comment type="caution">
    <text evidence="1">The sequence shown here is derived from an EMBL/GenBank/DDBJ whole genome shotgun (WGS) entry which is preliminary data.</text>
</comment>
<dbReference type="EMBL" id="LILB01000005">
    <property type="protein sequence ID" value="KOO49948.1"/>
    <property type="molecule type" value="Genomic_DNA"/>
</dbReference>
<sequence>MSKCPKCDANEMKKGVLHSGALILQMVPASNTRGKSSPVSAEYCSDCGYIEALYVTEPKNLQ</sequence>
<name>A0A0M0LGZ3_9BACL</name>